<name>A0A1I5VPC6_9BACT</name>
<reference evidence="8 9" key="1">
    <citation type="submission" date="2016-10" db="EMBL/GenBank/DDBJ databases">
        <authorList>
            <person name="de Groot N.N."/>
        </authorList>
    </citation>
    <scope>NUCLEOTIDE SEQUENCE [LARGE SCALE GENOMIC DNA]</scope>
    <source>
        <strain evidence="8 9">DSM 28286</strain>
    </source>
</reference>
<dbReference type="PANTHER" id="PTHR10742:SF410">
    <property type="entry name" value="LYSINE-SPECIFIC HISTONE DEMETHYLASE 2"/>
    <property type="match status" value="1"/>
</dbReference>
<comment type="similarity">
    <text evidence="2">Belongs to the tryptophan 2-monooxygenase family.</text>
</comment>
<dbReference type="OrthoDB" id="3972913at2"/>
<dbReference type="GO" id="GO:0009851">
    <property type="term" value="P:auxin biosynthetic process"/>
    <property type="evidence" value="ECO:0007669"/>
    <property type="project" value="UniProtKB-KW"/>
</dbReference>
<comment type="catalytic activity">
    <reaction evidence="6">
        <text>L-tryptophan + O2 = indole-3-acetamide + CO2 + H2O</text>
        <dbReference type="Rhea" id="RHEA:16165"/>
        <dbReference type="ChEBI" id="CHEBI:15377"/>
        <dbReference type="ChEBI" id="CHEBI:15379"/>
        <dbReference type="ChEBI" id="CHEBI:16031"/>
        <dbReference type="ChEBI" id="CHEBI:16526"/>
        <dbReference type="ChEBI" id="CHEBI:57912"/>
        <dbReference type="EC" id="1.13.12.3"/>
    </reaction>
</comment>
<dbReference type="AlphaFoldDB" id="A0A1I5VPC6"/>
<organism evidence="8 9">
    <name type="scientific">Parafilimonas terrae</name>
    <dbReference type="NCBI Taxonomy" id="1465490"/>
    <lineage>
        <taxon>Bacteria</taxon>
        <taxon>Pseudomonadati</taxon>
        <taxon>Bacteroidota</taxon>
        <taxon>Chitinophagia</taxon>
        <taxon>Chitinophagales</taxon>
        <taxon>Chitinophagaceae</taxon>
        <taxon>Parafilimonas</taxon>
    </lineage>
</organism>
<evidence type="ECO:0000313" key="9">
    <source>
        <dbReference type="Proteomes" id="UP000199031"/>
    </source>
</evidence>
<dbReference type="SUPFAM" id="SSF51905">
    <property type="entry name" value="FAD/NAD(P)-binding domain"/>
    <property type="match status" value="1"/>
</dbReference>
<evidence type="ECO:0000256" key="2">
    <source>
        <dbReference type="ARBA" id="ARBA00005833"/>
    </source>
</evidence>
<dbReference type="SUPFAM" id="SSF54373">
    <property type="entry name" value="FAD-linked reductases, C-terminal domain"/>
    <property type="match status" value="1"/>
</dbReference>
<evidence type="ECO:0000256" key="6">
    <source>
        <dbReference type="ARBA" id="ARBA00047321"/>
    </source>
</evidence>
<evidence type="ECO:0000256" key="5">
    <source>
        <dbReference type="ARBA" id="ARBA00023070"/>
    </source>
</evidence>
<keyword evidence="9" id="KW-1185">Reference proteome</keyword>
<dbReference type="RefSeq" id="WP_090657877.1">
    <property type="nucleotide sequence ID" value="NZ_FOXQ01000005.1"/>
</dbReference>
<dbReference type="GO" id="GO:0050361">
    <property type="term" value="F:tryptophan 2-monooxygenase activity"/>
    <property type="evidence" value="ECO:0007669"/>
    <property type="project" value="UniProtKB-EC"/>
</dbReference>
<proteinExistence type="inferred from homology"/>
<dbReference type="STRING" id="1465490.SAMN05444277_105113"/>
<dbReference type="InterPro" id="IPR036188">
    <property type="entry name" value="FAD/NAD-bd_sf"/>
</dbReference>
<gene>
    <name evidence="8" type="ORF">SAMN05444277_105113</name>
</gene>
<evidence type="ECO:0000256" key="4">
    <source>
        <dbReference type="ARBA" id="ARBA00017871"/>
    </source>
</evidence>
<sequence>MTTNLPDYDIAIVGGGTSGIYTAWRMLLEADSSPKLKGWKEKRGRLKIGIFEKSKRIGGRILSAKAPGLPDVVCEIGGMRFVSSQQLVQGLVQNKLKLPVHEQTVDDPHNIILLRGKYLRESQLSDPDVLPYQFTDEETQWLKSGNNNAGSNFLGYAIEKLLPDILKHIGPGLRDYLDAQKIDGIPLYKHGFWNVIAPYLSHEAYRIAVTTVGYDCLGFNTNAVDAICEYFDFTPGVKYYLLNEGYESVFWTLQKQFVQHGGEVIMQKSLTSFNSAALADGSTGVSLHFENETQPVSARAVVLAMPRRSLELLEQKGPVLDPQIAPHFQFLLNSVAPIHLYKMFIAYNEPWWEKEGVTAGRSLTDIPIRQCYYWGTEGKQQGADPNNTNAILMVYNDALSSDFWGGLRHIPLGPGDAKLEDSPLAFKPKTNLLHTAAVKQNEWDNRLNANWKKCVAPKAMVKEMHRQLMILHNVTDAPEPLEAAFVDWGDDPFGGAVHFWNPGYQSSEILQKMIQPVEDFPCYICGEAYSTNQTWVEGALQTAELVLRKFDISEPDWITKS</sequence>
<dbReference type="Gene3D" id="3.90.660.10">
    <property type="match status" value="2"/>
</dbReference>
<evidence type="ECO:0000259" key="7">
    <source>
        <dbReference type="Pfam" id="PF01593"/>
    </source>
</evidence>
<keyword evidence="5" id="KW-0073">Auxin biosynthesis</keyword>
<dbReference type="Pfam" id="PF01593">
    <property type="entry name" value="Amino_oxidase"/>
    <property type="match status" value="1"/>
</dbReference>
<dbReference type="PANTHER" id="PTHR10742">
    <property type="entry name" value="FLAVIN MONOAMINE OXIDASE"/>
    <property type="match status" value="1"/>
</dbReference>
<feature type="domain" description="Amine oxidase" evidence="7">
    <location>
        <begin position="18"/>
        <end position="377"/>
    </location>
</feature>
<dbReference type="Proteomes" id="UP000199031">
    <property type="component" value="Unassembled WGS sequence"/>
</dbReference>
<dbReference type="Gene3D" id="3.50.50.60">
    <property type="entry name" value="FAD/NAD(P)-binding domain"/>
    <property type="match status" value="2"/>
</dbReference>
<accession>A0A1I5VPC6</accession>
<protein>
    <recommendedName>
        <fullName evidence="4">Tryptophan 2-monooxygenase</fullName>
        <ecNumber evidence="3">1.13.12.3</ecNumber>
    </recommendedName>
</protein>
<comment type="pathway">
    <text evidence="1">Plant hormone metabolism; auxin biosynthesis.</text>
</comment>
<dbReference type="EC" id="1.13.12.3" evidence="3"/>
<dbReference type="InterPro" id="IPR002937">
    <property type="entry name" value="Amino_oxidase"/>
</dbReference>
<dbReference type="EMBL" id="FOXQ01000005">
    <property type="protein sequence ID" value="SFQ09359.1"/>
    <property type="molecule type" value="Genomic_DNA"/>
</dbReference>
<evidence type="ECO:0000313" key="8">
    <source>
        <dbReference type="EMBL" id="SFQ09359.1"/>
    </source>
</evidence>
<dbReference type="InterPro" id="IPR050281">
    <property type="entry name" value="Flavin_monoamine_oxidase"/>
</dbReference>
<evidence type="ECO:0000256" key="1">
    <source>
        <dbReference type="ARBA" id="ARBA00004814"/>
    </source>
</evidence>
<evidence type="ECO:0000256" key="3">
    <source>
        <dbReference type="ARBA" id="ARBA00012535"/>
    </source>
</evidence>